<sequence>PTACWELDWDQLESNQENFQALCHCLQSRALSLLGCSSQRSVAWAPSVLSHFIVSASESMALLLRPVAVRELVLLMKPPTLPGAVTDGALHRVQEALGGLEVDSVYNPLQMSSNLYKHLQVTLSRPTPPTRPITPMFRGGRGQSRQVRQGSSSGGKARATIAPLPLVSPLPRKRGPHREDNSPSKLRFLHDDEE</sequence>
<gene>
    <name evidence="2" type="ORF">SPARVUS_LOCUS13423465</name>
</gene>
<reference evidence="2" key="1">
    <citation type="submission" date="2023-05" db="EMBL/GenBank/DDBJ databases">
        <authorList>
            <person name="Stuckert A."/>
        </authorList>
    </citation>
    <scope>NUCLEOTIDE SEQUENCE</scope>
</reference>
<keyword evidence="3" id="KW-1185">Reference proteome</keyword>
<protein>
    <submittedName>
        <fullName evidence="2">Uncharacterized protein</fullName>
    </submittedName>
</protein>
<organism evidence="2 3">
    <name type="scientific">Staurois parvus</name>
    <dbReference type="NCBI Taxonomy" id="386267"/>
    <lineage>
        <taxon>Eukaryota</taxon>
        <taxon>Metazoa</taxon>
        <taxon>Chordata</taxon>
        <taxon>Craniata</taxon>
        <taxon>Vertebrata</taxon>
        <taxon>Euteleostomi</taxon>
        <taxon>Amphibia</taxon>
        <taxon>Batrachia</taxon>
        <taxon>Anura</taxon>
        <taxon>Neobatrachia</taxon>
        <taxon>Ranoidea</taxon>
        <taxon>Ranidae</taxon>
        <taxon>Staurois</taxon>
    </lineage>
</organism>
<evidence type="ECO:0000313" key="2">
    <source>
        <dbReference type="EMBL" id="CAI9604151.1"/>
    </source>
</evidence>
<feature type="compositionally biased region" description="Low complexity" evidence="1">
    <location>
        <begin position="143"/>
        <end position="155"/>
    </location>
</feature>
<dbReference type="PANTHER" id="PTHR28642:SF1">
    <property type="entry name" value="MEIOSIS 1 ARREST PROTEIN"/>
    <property type="match status" value="1"/>
</dbReference>
<comment type="caution">
    <text evidence="2">The sequence shown here is derived from an EMBL/GenBank/DDBJ whole genome shotgun (WGS) entry which is preliminary data.</text>
</comment>
<accession>A0ABN9G444</accession>
<proteinExistence type="predicted"/>
<dbReference type="PANTHER" id="PTHR28642">
    <property type="entry name" value="MEIOSIS 1 ARREST PROTEIN"/>
    <property type="match status" value="1"/>
</dbReference>
<feature type="non-terminal residue" evidence="2">
    <location>
        <position position="1"/>
    </location>
</feature>
<dbReference type="EMBL" id="CATNWA010017941">
    <property type="protein sequence ID" value="CAI9604151.1"/>
    <property type="molecule type" value="Genomic_DNA"/>
</dbReference>
<evidence type="ECO:0000313" key="3">
    <source>
        <dbReference type="Proteomes" id="UP001162483"/>
    </source>
</evidence>
<feature type="region of interest" description="Disordered" evidence="1">
    <location>
        <begin position="123"/>
        <end position="194"/>
    </location>
</feature>
<dbReference type="Proteomes" id="UP001162483">
    <property type="component" value="Unassembled WGS sequence"/>
</dbReference>
<dbReference type="InterPro" id="IPR033587">
    <property type="entry name" value="M1AP"/>
</dbReference>
<name>A0ABN9G444_9NEOB</name>
<evidence type="ECO:0000256" key="1">
    <source>
        <dbReference type="SAM" id="MobiDB-lite"/>
    </source>
</evidence>